<evidence type="ECO:0000256" key="2">
    <source>
        <dbReference type="SAM" id="SignalP"/>
    </source>
</evidence>
<protein>
    <submittedName>
        <fullName evidence="3">Uncharacterized protein</fullName>
    </submittedName>
</protein>
<feature type="chain" id="PRO_5040312267" evidence="2">
    <location>
        <begin position="25"/>
        <end position="730"/>
    </location>
</feature>
<name>A0A9P4VQ61_9PEZI</name>
<dbReference type="Gene3D" id="1.20.910.10">
    <property type="entry name" value="Heme oxygenase-like"/>
    <property type="match status" value="1"/>
</dbReference>
<sequence length="730" mass="83288">MTFNIVFVLTALSSLLYFCRRPQSLYKYLPRREIFQDIQHKRDVKPSKSDRGIKSSPQSTQATTDDNKLDHYRLMYYKLHNLEFYPSVIPNARAELISLFAEGIQKGKLKDGGLLEMSHYDPESVKQFIQKENNRIRQRYEKYIKRREKGGPRELLTTTEEAKTWLIQRAPSKYVDGAWLGHIHRASTPFVLRSITKNVWQVLSEELGDGDLSKNHAEVYRKLMHSIDAHIPDADSREFVSPTLGLNDIGIWKSAIAQLLISLFPHDFLPEILGFNMHFECLTWDTLLAAKELREMNIDASYFLLHISIDNSDSGHTAMATRIVLDYLQHVSKLEGDQAAQSAWRRVQVGYSLSAMFIEKQEDIIPPSQNIYSTELKRIFRAKSTVSDKLHCGSKVRFGGKLLHEWLNPETLSSDAEADRFLRVLSSSKPWVYMEDSSKSRLVKELKWNGKMFGAFTEDELLVLEHWIDACKQSAVEPATYWNFIGGKDPCSRDEFCNLDTRVHYPVISSQRISEDYENTPDSTMITTQTLPRFLTRQPVNLDKFLPIWFAHISLLEGFVSVPFKTCTTMACAIVAILRAQYGFRKETDGVAGMDELQRTRCTGLIEIGIDMMRDAGKPIPQGLRDVISDGPDGRFALDMLNLSMSPARNCDLLLGMACAFTGLHDSLAAEPDGTLPLSGENLGMIRCIAERERAGLEICLREVKRCRDRRVNFSEGVRIAKREIEACFQ</sequence>
<comment type="caution">
    <text evidence="3">The sequence shown here is derived from an EMBL/GenBank/DDBJ whole genome shotgun (WGS) entry which is preliminary data.</text>
</comment>
<accession>A0A9P4VQ61</accession>
<evidence type="ECO:0000313" key="4">
    <source>
        <dbReference type="Proteomes" id="UP000799429"/>
    </source>
</evidence>
<feature type="compositionally biased region" description="Polar residues" evidence="1">
    <location>
        <begin position="55"/>
        <end position="64"/>
    </location>
</feature>
<dbReference type="OrthoDB" id="10057598at2759"/>
<keyword evidence="4" id="KW-1185">Reference proteome</keyword>
<dbReference type="EMBL" id="MU006099">
    <property type="protein sequence ID" value="KAF2837462.1"/>
    <property type="molecule type" value="Genomic_DNA"/>
</dbReference>
<feature type="compositionally biased region" description="Basic and acidic residues" evidence="1">
    <location>
        <begin position="40"/>
        <end position="53"/>
    </location>
</feature>
<dbReference type="InterPro" id="IPR016084">
    <property type="entry name" value="Haem_Oase-like_multi-hlx"/>
</dbReference>
<feature type="signal peptide" evidence="2">
    <location>
        <begin position="1"/>
        <end position="24"/>
    </location>
</feature>
<feature type="region of interest" description="Disordered" evidence="1">
    <location>
        <begin position="40"/>
        <end position="65"/>
    </location>
</feature>
<evidence type="ECO:0000256" key="1">
    <source>
        <dbReference type="SAM" id="MobiDB-lite"/>
    </source>
</evidence>
<reference evidence="3" key="1">
    <citation type="journal article" date="2020" name="Stud. Mycol.">
        <title>101 Dothideomycetes genomes: a test case for predicting lifestyles and emergence of pathogens.</title>
        <authorList>
            <person name="Haridas S."/>
            <person name="Albert R."/>
            <person name="Binder M."/>
            <person name="Bloem J."/>
            <person name="Labutti K."/>
            <person name="Salamov A."/>
            <person name="Andreopoulos B."/>
            <person name="Baker S."/>
            <person name="Barry K."/>
            <person name="Bills G."/>
            <person name="Bluhm B."/>
            <person name="Cannon C."/>
            <person name="Castanera R."/>
            <person name="Culley D."/>
            <person name="Daum C."/>
            <person name="Ezra D."/>
            <person name="Gonzalez J."/>
            <person name="Henrissat B."/>
            <person name="Kuo A."/>
            <person name="Liang C."/>
            <person name="Lipzen A."/>
            <person name="Lutzoni F."/>
            <person name="Magnuson J."/>
            <person name="Mondo S."/>
            <person name="Nolan M."/>
            <person name="Ohm R."/>
            <person name="Pangilinan J."/>
            <person name="Park H.-J."/>
            <person name="Ramirez L."/>
            <person name="Alfaro M."/>
            <person name="Sun H."/>
            <person name="Tritt A."/>
            <person name="Yoshinaga Y."/>
            <person name="Zwiers L.-H."/>
            <person name="Turgeon B."/>
            <person name="Goodwin S."/>
            <person name="Spatafora J."/>
            <person name="Crous P."/>
            <person name="Grigoriev I."/>
        </authorList>
    </citation>
    <scope>NUCLEOTIDE SEQUENCE</scope>
    <source>
        <strain evidence="3">CBS 101060</strain>
    </source>
</reference>
<dbReference type="SMART" id="SM01236">
    <property type="entry name" value="Haem_oxygenase_2"/>
    <property type="match status" value="1"/>
</dbReference>
<dbReference type="Proteomes" id="UP000799429">
    <property type="component" value="Unassembled WGS sequence"/>
</dbReference>
<keyword evidence="2" id="KW-0732">Signal</keyword>
<organism evidence="3 4">
    <name type="scientific">Patellaria atrata CBS 101060</name>
    <dbReference type="NCBI Taxonomy" id="1346257"/>
    <lineage>
        <taxon>Eukaryota</taxon>
        <taxon>Fungi</taxon>
        <taxon>Dikarya</taxon>
        <taxon>Ascomycota</taxon>
        <taxon>Pezizomycotina</taxon>
        <taxon>Dothideomycetes</taxon>
        <taxon>Dothideomycetes incertae sedis</taxon>
        <taxon>Patellariales</taxon>
        <taxon>Patellariaceae</taxon>
        <taxon>Patellaria</taxon>
    </lineage>
</organism>
<dbReference type="Pfam" id="PF14518">
    <property type="entry name" value="Haem_oxygenas_2"/>
    <property type="match status" value="1"/>
</dbReference>
<gene>
    <name evidence="3" type="ORF">M501DRAFT_995390</name>
</gene>
<proteinExistence type="predicted"/>
<evidence type="ECO:0000313" key="3">
    <source>
        <dbReference type="EMBL" id="KAF2837462.1"/>
    </source>
</evidence>
<dbReference type="AlphaFoldDB" id="A0A9P4VQ61"/>